<evidence type="ECO:0000313" key="1">
    <source>
        <dbReference type="EMBL" id="CDW44781.1"/>
    </source>
</evidence>
<dbReference type="EMBL" id="HACA01027420">
    <property type="protein sequence ID" value="CDW44781.1"/>
    <property type="molecule type" value="Transcribed_RNA"/>
</dbReference>
<organism evidence="1">
    <name type="scientific">Lepeophtheirus salmonis</name>
    <name type="common">Salmon louse</name>
    <name type="synonym">Caligus salmonis</name>
    <dbReference type="NCBI Taxonomy" id="72036"/>
    <lineage>
        <taxon>Eukaryota</taxon>
        <taxon>Metazoa</taxon>
        <taxon>Ecdysozoa</taxon>
        <taxon>Arthropoda</taxon>
        <taxon>Crustacea</taxon>
        <taxon>Multicrustacea</taxon>
        <taxon>Hexanauplia</taxon>
        <taxon>Copepoda</taxon>
        <taxon>Siphonostomatoida</taxon>
        <taxon>Caligidae</taxon>
        <taxon>Lepeophtheirus</taxon>
    </lineage>
</organism>
<name>A0A0K2V484_LEPSM</name>
<proteinExistence type="predicted"/>
<protein>
    <submittedName>
        <fullName evidence="1">Uncharacterized protein</fullName>
    </submittedName>
</protein>
<accession>A0A0K2V484</accession>
<dbReference type="AlphaFoldDB" id="A0A0K2V484"/>
<sequence>MKIKNIDNFKLDKKKNFRITAVNTFKRVDVSRLNEIVSKCVDIVDSHPEQNPSDSEGEEYFKSYKMKLRTSNYKLQNEM</sequence>
<reference evidence="1" key="1">
    <citation type="submission" date="2014-05" db="EMBL/GenBank/DDBJ databases">
        <authorList>
            <person name="Chronopoulou M."/>
        </authorList>
    </citation>
    <scope>NUCLEOTIDE SEQUENCE</scope>
    <source>
        <tissue evidence="1">Whole organism</tissue>
    </source>
</reference>